<evidence type="ECO:0000256" key="5">
    <source>
        <dbReference type="ARBA" id="ARBA00022691"/>
    </source>
</evidence>
<dbReference type="Proteomes" id="UP000320078">
    <property type="component" value="Unassembled WGS sequence"/>
</dbReference>
<feature type="binding site" evidence="6">
    <location>
        <begin position="124"/>
        <end position="125"/>
    </location>
    <ligand>
        <name>S-adenosyl-L-methionine</name>
        <dbReference type="ChEBI" id="CHEBI:59789"/>
    </ligand>
</feature>
<proteinExistence type="inferred from homology"/>
<dbReference type="PIRSF" id="PIRSF003078">
    <property type="entry name" value="GidB"/>
    <property type="match status" value="1"/>
</dbReference>
<evidence type="ECO:0000313" key="8">
    <source>
        <dbReference type="Proteomes" id="UP000320078"/>
    </source>
</evidence>
<dbReference type="OrthoDB" id="9808773at2"/>
<keyword evidence="2 6" id="KW-0698">rRNA processing</keyword>
<dbReference type="Pfam" id="PF02527">
    <property type="entry name" value="GidB"/>
    <property type="match status" value="1"/>
</dbReference>
<feature type="binding site" evidence="6">
    <location>
        <position position="137"/>
    </location>
    <ligand>
        <name>S-adenosyl-L-methionine</name>
        <dbReference type="ChEBI" id="CHEBI:59789"/>
    </ligand>
</feature>
<dbReference type="PANTHER" id="PTHR31760:SF0">
    <property type="entry name" value="S-ADENOSYL-L-METHIONINE-DEPENDENT METHYLTRANSFERASES SUPERFAMILY PROTEIN"/>
    <property type="match status" value="1"/>
</dbReference>
<evidence type="ECO:0000256" key="2">
    <source>
        <dbReference type="ARBA" id="ARBA00022552"/>
    </source>
</evidence>
<keyword evidence="1 6" id="KW-0963">Cytoplasm</keyword>
<name>A0A559KJ36_9MOLU</name>
<feature type="binding site" evidence="6">
    <location>
        <position position="78"/>
    </location>
    <ligand>
        <name>S-adenosyl-L-methionine</name>
        <dbReference type="ChEBI" id="CHEBI:59789"/>
    </ligand>
</feature>
<dbReference type="AlphaFoldDB" id="A0A559KJ36"/>
<dbReference type="PANTHER" id="PTHR31760">
    <property type="entry name" value="S-ADENOSYL-L-METHIONINE-DEPENDENT METHYLTRANSFERASES SUPERFAMILY PROTEIN"/>
    <property type="match status" value="1"/>
</dbReference>
<comment type="subcellular location">
    <subcellularLocation>
        <location evidence="6">Cytoplasm</location>
    </subcellularLocation>
</comment>
<dbReference type="NCBIfam" id="TIGR00138">
    <property type="entry name" value="rsmG_gidB"/>
    <property type="match status" value="1"/>
</dbReference>
<accession>A0A559KJ36</accession>
<sequence>MFYSDFLKNKFLLNDLQLEKFKLYYLFLKEYQKKLNLTSLFSEKDVYLKHFYDSLLISQNIFFSQGDCLCDLGTGAGFPSLPLKILYPSLKVFLIDSCLKKTIFLKKLTKNLNLSNVFIFNQRIEQHKCKYKFVITRALGALKLILKLASPLVFYQGFLIVMKGPNYKKELDEIKKTHSFNLENKFFTELPEKCGKRVNLLFKKNNF</sequence>
<comment type="similarity">
    <text evidence="6">Belongs to the methyltransferase superfamily. RNA methyltransferase RsmG family.</text>
</comment>
<evidence type="ECO:0000256" key="4">
    <source>
        <dbReference type="ARBA" id="ARBA00022679"/>
    </source>
</evidence>
<keyword evidence="3 6" id="KW-0489">Methyltransferase</keyword>
<evidence type="ECO:0000256" key="1">
    <source>
        <dbReference type="ARBA" id="ARBA00022490"/>
    </source>
</evidence>
<dbReference type="EMBL" id="VIAE01000008">
    <property type="protein sequence ID" value="TVY12153.1"/>
    <property type="molecule type" value="Genomic_DNA"/>
</dbReference>
<gene>
    <name evidence="7" type="primary">gidB</name>
    <name evidence="6" type="synonym">rsmG</name>
    <name evidence="7" type="ORF">MDPP_001550</name>
</gene>
<dbReference type="RefSeq" id="WP_144658491.1">
    <property type="nucleotide sequence ID" value="NZ_VIAE01000008.1"/>
</dbReference>
<evidence type="ECO:0000313" key="7">
    <source>
        <dbReference type="EMBL" id="TVY12153.1"/>
    </source>
</evidence>
<comment type="caution">
    <text evidence="7">The sequence shown here is derived from an EMBL/GenBank/DDBJ whole genome shotgun (WGS) entry which is preliminary data.</text>
</comment>
<evidence type="ECO:0000256" key="6">
    <source>
        <dbReference type="HAMAP-Rule" id="MF_00074"/>
    </source>
</evidence>
<dbReference type="GO" id="GO:0005829">
    <property type="term" value="C:cytosol"/>
    <property type="evidence" value="ECO:0007669"/>
    <property type="project" value="TreeGrafter"/>
</dbReference>
<keyword evidence="4 6" id="KW-0808">Transferase</keyword>
<dbReference type="SUPFAM" id="SSF53335">
    <property type="entry name" value="S-adenosyl-L-methionine-dependent methyltransferases"/>
    <property type="match status" value="1"/>
</dbReference>
<feature type="binding site" evidence="6">
    <location>
        <position position="73"/>
    </location>
    <ligand>
        <name>S-adenosyl-L-methionine</name>
        <dbReference type="ChEBI" id="CHEBI:59789"/>
    </ligand>
</feature>
<evidence type="ECO:0000256" key="3">
    <source>
        <dbReference type="ARBA" id="ARBA00022603"/>
    </source>
</evidence>
<keyword evidence="8" id="KW-1185">Reference proteome</keyword>
<dbReference type="InterPro" id="IPR029063">
    <property type="entry name" value="SAM-dependent_MTases_sf"/>
</dbReference>
<dbReference type="Gene3D" id="3.40.50.150">
    <property type="entry name" value="Vaccinia Virus protein VP39"/>
    <property type="match status" value="1"/>
</dbReference>
<comment type="function">
    <text evidence="6">Specifically methylates the N7 position of a guanine in 16S rRNA.</text>
</comment>
<protein>
    <recommendedName>
        <fullName evidence="6">Ribosomal RNA small subunit methyltransferase G</fullName>
        <ecNumber evidence="6">2.1.1.-</ecNumber>
    </recommendedName>
    <alternativeName>
        <fullName evidence="6">16S rRNA 7-methylguanosine methyltransferase</fullName>
        <shortName evidence="6">16S rRNA m7G methyltransferase</shortName>
    </alternativeName>
</protein>
<dbReference type="GO" id="GO:0070043">
    <property type="term" value="F:rRNA (guanine-N7-)-methyltransferase activity"/>
    <property type="evidence" value="ECO:0007669"/>
    <property type="project" value="UniProtKB-UniRule"/>
</dbReference>
<dbReference type="EC" id="2.1.1.-" evidence="6"/>
<dbReference type="HAMAP" id="MF_00074">
    <property type="entry name" value="16SrRNA_methyltr_G"/>
    <property type="match status" value="1"/>
</dbReference>
<organism evidence="7 8">
    <name type="scientific">Candidatus Phytoplasma pini</name>
    <dbReference type="NCBI Taxonomy" id="267362"/>
    <lineage>
        <taxon>Bacteria</taxon>
        <taxon>Bacillati</taxon>
        <taxon>Mycoplasmatota</taxon>
        <taxon>Mollicutes</taxon>
        <taxon>Acholeplasmatales</taxon>
        <taxon>Acholeplasmataceae</taxon>
        <taxon>Candidatus Phytoplasma</taxon>
    </lineage>
</organism>
<dbReference type="InterPro" id="IPR003682">
    <property type="entry name" value="rRNA_ssu_MeTfrase_G"/>
</dbReference>
<comment type="caution">
    <text evidence="6">Lacks conserved residue(s) required for the propagation of feature annotation.</text>
</comment>
<keyword evidence="5 6" id="KW-0949">S-adenosyl-L-methionine</keyword>
<reference evidence="7 8" key="1">
    <citation type="submission" date="2019-06" db="EMBL/GenBank/DDBJ databases">
        <title>Draft Genome Sequence of Candidatus Phytoplasma pini-Related Strain MDPP: A Resource for Comparative Genomics of Gymnosperm-infecting Phytoplasmas.</title>
        <authorList>
            <person name="Cai W."/>
            <person name="Costanzo S."/>
            <person name="Shao J."/>
            <person name="Zhao Y."/>
            <person name="Davis R."/>
        </authorList>
    </citation>
    <scope>NUCLEOTIDE SEQUENCE [LARGE SCALE GENOMIC DNA]</scope>
    <source>
        <strain evidence="7 8">MDPP</strain>
    </source>
</reference>